<dbReference type="WBParaSite" id="RSKR_0000583600.1">
    <property type="protein sequence ID" value="RSKR_0000583600.1"/>
    <property type="gene ID" value="RSKR_0000583600"/>
</dbReference>
<organism evidence="1 2">
    <name type="scientific">Rhabditophanes sp. KR3021</name>
    <dbReference type="NCBI Taxonomy" id="114890"/>
    <lineage>
        <taxon>Eukaryota</taxon>
        <taxon>Metazoa</taxon>
        <taxon>Ecdysozoa</taxon>
        <taxon>Nematoda</taxon>
        <taxon>Chromadorea</taxon>
        <taxon>Rhabditida</taxon>
        <taxon>Tylenchina</taxon>
        <taxon>Panagrolaimomorpha</taxon>
        <taxon>Strongyloidoidea</taxon>
        <taxon>Alloionematidae</taxon>
        <taxon>Rhabditophanes</taxon>
    </lineage>
</organism>
<evidence type="ECO:0000313" key="1">
    <source>
        <dbReference type="Proteomes" id="UP000095286"/>
    </source>
</evidence>
<reference evidence="2" key="1">
    <citation type="submission" date="2016-11" db="UniProtKB">
        <authorList>
            <consortium name="WormBaseParasite"/>
        </authorList>
    </citation>
    <scope>IDENTIFICATION</scope>
    <source>
        <strain evidence="2">KR3021</strain>
    </source>
</reference>
<accession>A0AC35TYN1</accession>
<proteinExistence type="predicted"/>
<evidence type="ECO:0000313" key="2">
    <source>
        <dbReference type="WBParaSite" id="RSKR_0000583600.1"/>
    </source>
</evidence>
<protein>
    <submittedName>
        <fullName evidence="2">Cytochrome b561 domain-containing protein</fullName>
    </submittedName>
</protein>
<dbReference type="Proteomes" id="UP000095286">
    <property type="component" value="Unplaced"/>
</dbReference>
<name>A0AC35TYN1_9BILA</name>
<sequence>MARKNSFLADDLSDVYDIQPQSQSARQNYGNKSTVTYTADESTLEYDTVECTPNMCLNPYAILRMGELFVLAAIHWLVQITCGNEDCTMILNEFGDKAHLQGLVLAIDLLLGVVAALILCGYGLNMHKSRPDIILGVEKIHGIVGFILLLICGILGSIYAAQTTDPEINRLGRSNAGIRPQWIAAACLEFLLAFVYLGDFLGQRREGFPFSYSSNTTTNNWAREEARRKQLIKEHRLREENY</sequence>